<protein>
    <submittedName>
        <fullName evidence="1">Uncharacterized protein</fullName>
    </submittedName>
</protein>
<comment type="caution">
    <text evidence="1">The sequence shown here is derived from an EMBL/GenBank/DDBJ whole genome shotgun (WGS) entry which is preliminary data.</text>
</comment>
<evidence type="ECO:0000313" key="2">
    <source>
        <dbReference type="Proteomes" id="UP000266673"/>
    </source>
</evidence>
<organism evidence="1 2">
    <name type="scientific">Gigaspora rosea</name>
    <dbReference type="NCBI Taxonomy" id="44941"/>
    <lineage>
        <taxon>Eukaryota</taxon>
        <taxon>Fungi</taxon>
        <taxon>Fungi incertae sedis</taxon>
        <taxon>Mucoromycota</taxon>
        <taxon>Glomeromycotina</taxon>
        <taxon>Glomeromycetes</taxon>
        <taxon>Diversisporales</taxon>
        <taxon>Gigasporaceae</taxon>
        <taxon>Gigaspora</taxon>
    </lineage>
</organism>
<name>A0A397VNM0_9GLOM</name>
<dbReference type="AlphaFoldDB" id="A0A397VNM0"/>
<keyword evidence="2" id="KW-1185">Reference proteome</keyword>
<proteinExistence type="predicted"/>
<dbReference type="EMBL" id="QKWP01000229">
    <property type="protein sequence ID" value="RIB24125.1"/>
    <property type="molecule type" value="Genomic_DNA"/>
</dbReference>
<accession>A0A397VNM0</accession>
<gene>
    <name evidence="1" type="ORF">C2G38_2070699</name>
</gene>
<sequence>MLKWSYFGLAFLMRTKAQYRENKIRLFFLNCKRKYCNQEGHRSSFVVVDRYGCVHGVSSLRVPL</sequence>
<reference evidence="1 2" key="1">
    <citation type="submission" date="2018-06" db="EMBL/GenBank/DDBJ databases">
        <title>Comparative genomics reveals the genomic features of Rhizophagus irregularis, R. cerebriforme, R. diaphanum and Gigaspora rosea, and their symbiotic lifestyle signature.</title>
        <authorList>
            <person name="Morin E."/>
            <person name="San Clemente H."/>
            <person name="Chen E.C.H."/>
            <person name="De La Providencia I."/>
            <person name="Hainaut M."/>
            <person name="Kuo A."/>
            <person name="Kohler A."/>
            <person name="Murat C."/>
            <person name="Tang N."/>
            <person name="Roy S."/>
            <person name="Loubradou J."/>
            <person name="Henrissat B."/>
            <person name="Grigoriev I.V."/>
            <person name="Corradi N."/>
            <person name="Roux C."/>
            <person name="Martin F.M."/>
        </authorList>
    </citation>
    <scope>NUCLEOTIDE SEQUENCE [LARGE SCALE GENOMIC DNA]</scope>
    <source>
        <strain evidence="1 2">DAOM 194757</strain>
    </source>
</reference>
<evidence type="ECO:0000313" key="1">
    <source>
        <dbReference type="EMBL" id="RIB24125.1"/>
    </source>
</evidence>
<dbReference type="Proteomes" id="UP000266673">
    <property type="component" value="Unassembled WGS sequence"/>
</dbReference>